<proteinExistence type="predicted"/>
<gene>
    <name evidence="2" type="ORF">AFK71_16375</name>
</gene>
<sequence>MKVTCKLPRTKKSWFSFGLILFVIALGNWPFIPLFNKPSIILGMPIMMVWSIFIIIFTTGTLWFVSKIKGFS</sequence>
<dbReference type="RefSeq" id="WP_050352543.1">
    <property type="nucleotide sequence ID" value="NZ_BOSN01000001.1"/>
</dbReference>
<dbReference type="PATRIC" id="fig|1473.5.peg.1970"/>
<protein>
    <recommendedName>
        <fullName evidence="4">Permease</fullName>
    </recommendedName>
</protein>
<evidence type="ECO:0000256" key="1">
    <source>
        <dbReference type="SAM" id="Phobius"/>
    </source>
</evidence>
<reference evidence="3" key="1">
    <citation type="submission" date="2015-07" db="EMBL/GenBank/DDBJ databases">
        <title>Fjat-10053 dsm26.</title>
        <authorList>
            <person name="Liu B."/>
            <person name="Wang J."/>
            <person name="Zhu Y."/>
            <person name="Liu G."/>
            <person name="Chen Q."/>
            <person name="Chen Z."/>
            <person name="Lan J."/>
            <person name="Che J."/>
            <person name="Ge C."/>
            <person name="Shi H."/>
            <person name="Pan Z."/>
            <person name="Liu X."/>
        </authorList>
    </citation>
    <scope>NUCLEOTIDE SEQUENCE [LARGE SCALE GENOMIC DNA]</scope>
    <source>
        <strain evidence="3">DSM 26</strain>
    </source>
</reference>
<accession>A0A0L0QN24</accession>
<dbReference type="GeneID" id="66870909"/>
<dbReference type="OrthoDB" id="2706710at2"/>
<feature type="transmembrane region" description="Helical" evidence="1">
    <location>
        <begin position="44"/>
        <end position="65"/>
    </location>
</feature>
<comment type="caution">
    <text evidence="2">The sequence shown here is derived from an EMBL/GenBank/DDBJ whole genome shotgun (WGS) entry which is preliminary data.</text>
</comment>
<dbReference type="Proteomes" id="UP000036780">
    <property type="component" value="Unassembled WGS sequence"/>
</dbReference>
<evidence type="ECO:0000313" key="3">
    <source>
        <dbReference type="Proteomes" id="UP000036780"/>
    </source>
</evidence>
<keyword evidence="1" id="KW-1133">Transmembrane helix</keyword>
<organism evidence="2 3">
    <name type="scientific">Virgibacillus pantothenticus</name>
    <dbReference type="NCBI Taxonomy" id="1473"/>
    <lineage>
        <taxon>Bacteria</taxon>
        <taxon>Bacillati</taxon>
        <taxon>Bacillota</taxon>
        <taxon>Bacilli</taxon>
        <taxon>Bacillales</taxon>
        <taxon>Bacillaceae</taxon>
        <taxon>Virgibacillus</taxon>
    </lineage>
</organism>
<keyword evidence="1" id="KW-0812">Transmembrane</keyword>
<keyword evidence="1" id="KW-0472">Membrane</keyword>
<keyword evidence="3" id="KW-1185">Reference proteome</keyword>
<dbReference type="EMBL" id="LGTO01000007">
    <property type="protein sequence ID" value="KNE19976.1"/>
    <property type="molecule type" value="Genomic_DNA"/>
</dbReference>
<evidence type="ECO:0000313" key="2">
    <source>
        <dbReference type="EMBL" id="KNE19976.1"/>
    </source>
</evidence>
<name>A0A0L0QN24_VIRPA</name>
<feature type="transmembrane region" description="Helical" evidence="1">
    <location>
        <begin position="12"/>
        <end position="32"/>
    </location>
</feature>
<dbReference type="AlphaFoldDB" id="A0A0L0QN24"/>
<evidence type="ECO:0008006" key="4">
    <source>
        <dbReference type="Google" id="ProtNLM"/>
    </source>
</evidence>